<dbReference type="GO" id="GO:0005525">
    <property type="term" value="F:GTP binding"/>
    <property type="evidence" value="ECO:0007669"/>
    <property type="project" value="UniProtKB-KW"/>
</dbReference>
<evidence type="ECO:0000313" key="7">
    <source>
        <dbReference type="EMBL" id="KAF9593719.1"/>
    </source>
</evidence>
<evidence type="ECO:0000256" key="1">
    <source>
        <dbReference type="ARBA" id="ARBA00004496"/>
    </source>
</evidence>
<accession>A0A835H7Z8</accession>
<dbReference type="Proteomes" id="UP000631114">
    <property type="component" value="Unassembled WGS sequence"/>
</dbReference>
<dbReference type="InterPro" id="IPR023179">
    <property type="entry name" value="GTP-bd_ortho_bundle_sf"/>
</dbReference>
<evidence type="ECO:0000256" key="2">
    <source>
        <dbReference type="ARBA" id="ARBA00022490"/>
    </source>
</evidence>
<keyword evidence="2" id="KW-0963">Cytoplasm</keyword>
<dbReference type="InterPro" id="IPR043358">
    <property type="entry name" value="GNL1-like"/>
</dbReference>
<dbReference type="Gene3D" id="3.40.50.300">
    <property type="entry name" value="P-loop containing nucleotide triphosphate hydrolases"/>
    <property type="match status" value="1"/>
</dbReference>
<dbReference type="PANTHER" id="PTHR45709:SF2">
    <property type="entry name" value="LARGE SUBUNIT GTPASE 1 HOMOLOG"/>
    <property type="match status" value="1"/>
</dbReference>
<comment type="caution">
    <text evidence="7">The sequence shown here is derived from an EMBL/GenBank/DDBJ whole genome shotgun (WGS) entry which is preliminary data.</text>
</comment>
<keyword evidence="8" id="KW-1185">Reference proteome</keyword>
<dbReference type="PANTHER" id="PTHR45709">
    <property type="entry name" value="LARGE SUBUNIT GTPASE 1 HOMOLOG-RELATED"/>
    <property type="match status" value="1"/>
</dbReference>
<feature type="domain" description="CP-type G" evidence="6">
    <location>
        <begin position="154"/>
        <end position="364"/>
    </location>
</feature>
<dbReference type="GO" id="GO:0003924">
    <property type="term" value="F:GTPase activity"/>
    <property type="evidence" value="ECO:0007669"/>
    <property type="project" value="InterPro"/>
</dbReference>
<evidence type="ECO:0000256" key="5">
    <source>
        <dbReference type="ARBA" id="ARBA00023134"/>
    </source>
</evidence>
<sequence>MGKNEKTGLGRALVKQHNQMVIETKEKGRVYRNQSKKVLESVTEVTDIEAIIEQAEEAERLYSTDHPAPNLPINLDGVSEIPVEVQRQQQKMEEAEHESSLRVPRRPPWNAGMPVEELDNNEKQAFLVWRRSLARLEENEKLVLTPFEKNLDIWRQLWRVLERSDLIVMVVDARDPLFYRCPDLEIDEHKETLLLVNKADLLPLALREKWAKYFHDNGILFLFWSAKAAYAALEGKPLKGSENQSTLQNSDVTDTNIFGRDELLARLQAEAEAIAATRGNIRHKNSNFAHAHSSSASNASVSASKHVVVGFVGYPNVGKSSTINALVGEKRTGVTSTPGKTKHFQTLIISDELMLCDCPGLVFPSFTTSRYEMVASGVLPIDRMTQHREAVQVVANRVPRDAIEEVYNITLPKPKPYESQTRPPLAAELLRAYCSSRGYVASSGLPDETKAARLILKDYLDGKLPHFEFPPGMPNEEDQEVDTLELSTSPAYETDSSDTENNSATEGIAGSPGSYFAFSLAPGCSFLYYATALPK</sequence>
<dbReference type="InterPro" id="IPR030378">
    <property type="entry name" value="G_CP_dom"/>
</dbReference>
<gene>
    <name evidence="7" type="ORF">IFM89_024723</name>
</gene>
<dbReference type="SUPFAM" id="SSF52540">
    <property type="entry name" value="P-loop containing nucleoside triphosphate hydrolases"/>
    <property type="match status" value="1"/>
</dbReference>
<keyword evidence="5" id="KW-0342">GTP-binding</keyword>
<keyword evidence="3" id="KW-0547">Nucleotide-binding</keyword>
<dbReference type="OrthoDB" id="61815at2759"/>
<organism evidence="7 8">
    <name type="scientific">Coptis chinensis</name>
    <dbReference type="NCBI Taxonomy" id="261450"/>
    <lineage>
        <taxon>Eukaryota</taxon>
        <taxon>Viridiplantae</taxon>
        <taxon>Streptophyta</taxon>
        <taxon>Embryophyta</taxon>
        <taxon>Tracheophyta</taxon>
        <taxon>Spermatophyta</taxon>
        <taxon>Magnoliopsida</taxon>
        <taxon>Ranunculales</taxon>
        <taxon>Ranunculaceae</taxon>
        <taxon>Coptidoideae</taxon>
        <taxon>Coptis</taxon>
    </lineage>
</organism>
<dbReference type="AlphaFoldDB" id="A0A835H7Z8"/>
<protein>
    <recommendedName>
        <fullName evidence="6">CP-type G domain-containing protein</fullName>
    </recommendedName>
</protein>
<name>A0A835H7Z8_9MAGN</name>
<comment type="subcellular location">
    <subcellularLocation>
        <location evidence="1">Cytoplasm</location>
    </subcellularLocation>
</comment>
<dbReference type="PROSITE" id="PS51721">
    <property type="entry name" value="G_CP"/>
    <property type="match status" value="1"/>
</dbReference>
<dbReference type="InterPro" id="IPR006073">
    <property type="entry name" value="GTP-bd"/>
</dbReference>
<keyword evidence="4" id="KW-0378">Hydrolase</keyword>
<dbReference type="FunFam" id="3.40.50.300:FF:001151">
    <property type="entry name" value="Large subunit GTPase 1"/>
    <property type="match status" value="1"/>
</dbReference>
<dbReference type="Pfam" id="PF01926">
    <property type="entry name" value="MMR_HSR1"/>
    <property type="match status" value="1"/>
</dbReference>
<dbReference type="CDD" id="cd01857">
    <property type="entry name" value="HSR1_MMR1"/>
    <property type="match status" value="1"/>
</dbReference>
<dbReference type="EMBL" id="JADFTS010000008">
    <property type="protein sequence ID" value="KAF9593719.1"/>
    <property type="molecule type" value="Genomic_DNA"/>
</dbReference>
<evidence type="ECO:0000313" key="8">
    <source>
        <dbReference type="Proteomes" id="UP000631114"/>
    </source>
</evidence>
<dbReference type="GO" id="GO:0005829">
    <property type="term" value="C:cytosol"/>
    <property type="evidence" value="ECO:0007669"/>
    <property type="project" value="TreeGrafter"/>
</dbReference>
<evidence type="ECO:0000256" key="3">
    <source>
        <dbReference type="ARBA" id="ARBA00022741"/>
    </source>
</evidence>
<dbReference type="InterPro" id="IPR027417">
    <property type="entry name" value="P-loop_NTPase"/>
</dbReference>
<evidence type="ECO:0000256" key="4">
    <source>
        <dbReference type="ARBA" id="ARBA00022801"/>
    </source>
</evidence>
<proteinExistence type="predicted"/>
<dbReference type="Gene3D" id="1.10.1580.10">
    <property type="match status" value="1"/>
</dbReference>
<dbReference type="FunFam" id="1.10.1580.10:FF:000008">
    <property type="entry name" value="Large subunit GTPase 1"/>
    <property type="match status" value="1"/>
</dbReference>
<evidence type="ECO:0000259" key="6">
    <source>
        <dbReference type="PROSITE" id="PS51721"/>
    </source>
</evidence>
<reference evidence="7 8" key="1">
    <citation type="submission" date="2020-10" db="EMBL/GenBank/DDBJ databases">
        <title>The Coptis chinensis genome and diversification of protoberbering-type alkaloids.</title>
        <authorList>
            <person name="Wang B."/>
            <person name="Shu S."/>
            <person name="Song C."/>
            <person name="Liu Y."/>
        </authorList>
    </citation>
    <scope>NUCLEOTIDE SEQUENCE [LARGE SCALE GENOMIC DNA]</scope>
    <source>
        <strain evidence="7">HL-2020</strain>
        <tissue evidence="7">Leaf</tissue>
    </source>
</reference>